<organism evidence="1 2">
    <name type="scientific">Pleurodeles waltl</name>
    <name type="common">Iberian ribbed newt</name>
    <dbReference type="NCBI Taxonomy" id="8319"/>
    <lineage>
        <taxon>Eukaryota</taxon>
        <taxon>Metazoa</taxon>
        <taxon>Chordata</taxon>
        <taxon>Craniata</taxon>
        <taxon>Vertebrata</taxon>
        <taxon>Euteleostomi</taxon>
        <taxon>Amphibia</taxon>
        <taxon>Batrachia</taxon>
        <taxon>Caudata</taxon>
        <taxon>Salamandroidea</taxon>
        <taxon>Salamandridae</taxon>
        <taxon>Pleurodelinae</taxon>
        <taxon>Pleurodeles</taxon>
    </lineage>
</organism>
<comment type="caution">
    <text evidence="1">The sequence shown here is derived from an EMBL/GenBank/DDBJ whole genome shotgun (WGS) entry which is preliminary data.</text>
</comment>
<evidence type="ECO:0000313" key="1">
    <source>
        <dbReference type="EMBL" id="KAJ1092758.1"/>
    </source>
</evidence>
<protein>
    <submittedName>
        <fullName evidence="1">Uncharacterized protein</fullName>
    </submittedName>
</protein>
<sequence length="107" mass="12334">MKFHFLADPRITRPQGWTAASLHHVITAETASDGAIRTENVFVCGTLLFAVCRGCFCRRHSDEYFTERFSRTEVVLSNFEKAANLLKMQRNESVYPRFTMEELLTVN</sequence>
<gene>
    <name evidence="1" type="ORF">NDU88_005868</name>
</gene>
<dbReference type="Proteomes" id="UP001066276">
    <property type="component" value="Chromosome 11"/>
</dbReference>
<dbReference type="AlphaFoldDB" id="A0AAV7LVA0"/>
<accession>A0AAV7LVA0</accession>
<name>A0AAV7LVA0_PLEWA</name>
<dbReference type="EMBL" id="JANPWB010000015">
    <property type="protein sequence ID" value="KAJ1092758.1"/>
    <property type="molecule type" value="Genomic_DNA"/>
</dbReference>
<evidence type="ECO:0000313" key="2">
    <source>
        <dbReference type="Proteomes" id="UP001066276"/>
    </source>
</evidence>
<keyword evidence="2" id="KW-1185">Reference proteome</keyword>
<reference evidence="1" key="1">
    <citation type="journal article" date="2022" name="bioRxiv">
        <title>Sequencing and chromosome-scale assembly of the giantPleurodeles waltlgenome.</title>
        <authorList>
            <person name="Brown T."/>
            <person name="Elewa A."/>
            <person name="Iarovenko S."/>
            <person name="Subramanian E."/>
            <person name="Araus A.J."/>
            <person name="Petzold A."/>
            <person name="Susuki M."/>
            <person name="Suzuki K.-i.T."/>
            <person name="Hayashi T."/>
            <person name="Toyoda A."/>
            <person name="Oliveira C."/>
            <person name="Osipova E."/>
            <person name="Leigh N.D."/>
            <person name="Simon A."/>
            <person name="Yun M.H."/>
        </authorList>
    </citation>
    <scope>NUCLEOTIDE SEQUENCE</scope>
    <source>
        <strain evidence="1">20211129_DDA</strain>
        <tissue evidence="1">Liver</tissue>
    </source>
</reference>
<proteinExistence type="predicted"/>